<accession>G4Z1M9</accession>
<proteinExistence type="predicted"/>
<reference evidence="2 3" key="1">
    <citation type="journal article" date="2006" name="Science">
        <title>Phytophthora genome sequences uncover evolutionary origins and mechanisms of pathogenesis.</title>
        <authorList>
            <person name="Tyler B.M."/>
            <person name="Tripathy S."/>
            <person name="Zhang X."/>
            <person name="Dehal P."/>
            <person name="Jiang R.H."/>
            <person name="Aerts A."/>
            <person name="Arredondo F.D."/>
            <person name="Baxter L."/>
            <person name="Bensasson D."/>
            <person name="Beynon J.L."/>
            <person name="Chapman J."/>
            <person name="Damasceno C.M."/>
            <person name="Dorrance A.E."/>
            <person name="Dou D."/>
            <person name="Dickerman A.W."/>
            <person name="Dubchak I.L."/>
            <person name="Garbelotto M."/>
            <person name="Gijzen M."/>
            <person name="Gordon S.G."/>
            <person name="Govers F."/>
            <person name="Grunwald N.J."/>
            <person name="Huang W."/>
            <person name="Ivors K.L."/>
            <person name="Jones R.W."/>
            <person name="Kamoun S."/>
            <person name="Krampis K."/>
            <person name="Lamour K.H."/>
            <person name="Lee M.K."/>
            <person name="McDonald W.H."/>
            <person name="Medina M."/>
            <person name="Meijer H.J."/>
            <person name="Nordberg E.K."/>
            <person name="Maclean D.J."/>
            <person name="Ospina-Giraldo M.D."/>
            <person name="Morris P.F."/>
            <person name="Phuntumart V."/>
            <person name="Putnam N.H."/>
            <person name="Rash S."/>
            <person name="Rose J.K."/>
            <person name="Sakihama Y."/>
            <person name="Salamov A.A."/>
            <person name="Savidor A."/>
            <person name="Scheuring C.F."/>
            <person name="Smith B.M."/>
            <person name="Sobral B.W."/>
            <person name="Terry A."/>
            <person name="Torto-Alalibo T.A."/>
            <person name="Win J."/>
            <person name="Xu Z."/>
            <person name="Zhang H."/>
            <person name="Grigoriev I.V."/>
            <person name="Rokhsar D.S."/>
            <person name="Boore J.L."/>
        </authorList>
    </citation>
    <scope>NUCLEOTIDE SEQUENCE [LARGE SCALE GENOMIC DNA]</scope>
    <source>
        <strain evidence="2 3">P6497</strain>
    </source>
</reference>
<evidence type="ECO:0000313" key="3">
    <source>
        <dbReference type="Proteomes" id="UP000002640"/>
    </source>
</evidence>
<organism evidence="2 3">
    <name type="scientific">Phytophthora sojae (strain P6497)</name>
    <name type="common">Soybean stem and root rot agent</name>
    <name type="synonym">Phytophthora megasperma f. sp. glycines</name>
    <dbReference type="NCBI Taxonomy" id="1094619"/>
    <lineage>
        <taxon>Eukaryota</taxon>
        <taxon>Sar</taxon>
        <taxon>Stramenopiles</taxon>
        <taxon>Oomycota</taxon>
        <taxon>Peronosporomycetes</taxon>
        <taxon>Peronosporales</taxon>
        <taxon>Peronosporaceae</taxon>
        <taxon>Phytophthora</taxon>
    </lineage>
</organism>
<evidence type="ECO:0000256" key="1">
    <source>
        <dbReference type="SAM" id="MobiDB-lite"/>
    </source>
</evidence>
<feature type="compositionally biased region" description="Acidic residues" evidence="1">
    <location>
        <begin position="151"/>
        <end position="166"/>
    </location>
</feature>
<dbReference type="InParanoid" id="G4Z1M9"/>
<dbReference type="RefSeq" id="XP_009521685.1">
    <property type="nucleotide sequence ID" value="XM_009523390.1"/>
</dbReference>
<dbReference type="Proteomes" id="UP000002640">
    <property type="component" value="Unassembled WGS sequence"/>
</dbReference>
<gene>
    <name evidence="2" type="ORF">PHYSODRAFT_258754</name>
</gene>
<feature type="compositionally biased region" description="Low complexity" evidence="1">
    <location>
        <begin position="107"/>
        <end position="116"/>
    </location>
</feature>
<protein>
    <submittedName>
        <fullName evidence="2">Uncharacterized protein</fullName>
    </submittedName>
</protein>
<name>G4Z1M9_PHYSP</name>
<sequence>MLAGVAFWDAVDEVQKDQMLHDQFGKKNLIYMLTSAMYWEALDGTTWMQLQAPGLTRIPVPWRTLPKKPSASDNDSDSSFMSVLSSEDTDDNDGDQSYHGSKAKAPSSISTRSQSSPADKKRQRSSTSSGGSSVTKRQHSASGTSVTSADPEPDEAETPEEGVDNDIIEAPKRGSWFHNGIRVQKLHHQTIGFPAYMPSKTGIEQLHKRIEYAYYLELLRSDSWDDMWDGRVDFLVYHTYAELTPEMCEAVVVIAGLMSAWRRAYWERLHWYPFPSKIDYVQLTKELGLPELATVYRELKDRAQEFELRRRNLIDQLRGVKGYSDRIWFEPGLWDVPKDPCH</sequence>
<keyword evidence="3" id="KW-1185">Reference proteome</keyword>
<dbReference type="EMBL" id="JH159152">
    <property type="protein sequence ID" value="EGZ26397.1"/>
    <property type="molecule type" value="Genomic_DNA"/>
</dbReference>
<feature type="compositionally biased region" description="Low complexity" evidence="1">
    <location>
        <begin position="77"/>
        <end position="86"/>
    </location>
</feature>
<evidence type="ECO:0000313" key="2">
    <source>
        <dbReference type="EMBL" id="EGZ26397.1"/>
    </source>
</evidence>
<dbReference type="GeneID" id="20638997"/>
<feature type="region of interest" description="Disordered" evidence="1">
    <location>
        <begin position="61"/>
        <end position="166"/>
    </location>
</feature>
<dbReference type="OMA" id="YFFRAET"/>
<dbReference type="KEGG" id="psoj:PHYSODRAFT_258754"/>
<dbReference type="AlphaFoldDB" id="G4Z1M9"/>